<dbReference type="InterPro" id="IPR046357">
    <property type="entry name" value="PPIase_dom_sf"/>
</dbReference>
<dbReference type="InterPro" id="IPR019869">
    <property type="entry name" value="Motility-assoc_PPIase_GldI"/>
</dbReference>
<sequence>MKYTHLIVMLLFVTGLVSSCKQHQEARRPISQASGSFMKKSVARNKKLVATEEDQIQAVIKSTPTMEYIASSKGYWYAYETKNLTDTLTPKKGDIAYFDYEIKDLNGAVIYTQEELKPQAYRVDKEDIMMGLRNGIKLLHKTEKAIFLFPSHMGFGYHGDNKKIGVNQPLMCTVTLRDFKPEPSYKKTAPTSSTEAIAPETTETIVKKVKKETAPKPQLPAKKTVTTAKDTLK</sequence>
<feature type="region of interest" description="Disordered" evidence="5">
    <location>
        <begin position="211"/>
        <end position="233"/>
    </location>
</feature>
<dbReference type="InterPro" id="IPR001179">
    <property type="entry name" value="PPIase_FKBP_dom"/>
</dbReference>
<keyword evidence="3 4" id="KW-0413">Isomerase</keyword>
<dbReference type="EMBL" id="JACRUL010000020">
    <property type="protein sequence ID" value="MBC5844714.1"/>
    <property type="molecule type" value="Genomic_DNA"/>
</dbReference>
<reference evidence="7 8" key="1">
    <citation type="submission" date="2020-08" db="EMBL/GenBank/DDBJ databases">
        <title>Description of novel Flavobacterium F-392 isolate.</title>
        <authorList>
            <person name="Saticioglu I.B."/>
            <person name="Duman M."/>
            <person name="Altun S."/>
        </authorList>
    </citation>
    <scope>NUCLEOTIDE SEQUENCE [LARGE SCALE GENOMIC DNA]</scope>
    <source>
        <strain evidence="7 8">F-392</strain>
    </source>
</reference>
<dbReference type="NCBIfam" id="TIGR03516">
    <property type="entry name" value="ppisom_GldI"/>
    <property type="match status" value="1"/>
</dbReference>
<feature type="domain" description="PPIase FKBP-type" evidence="6">
    <location>
        <begin position="93"/>
        <end position="180"/>
    </location>
</feature>
<dbReference type="PROSITE" id="PS50059">
    <property type="entry name" value="FKBP_PPIASE"/>
    <property type="match status" value="1"/>
</dbReference>
<comment type="caution">
    <text evidence="7">The sequence shown here is derived from an EMBL/GenBank/DDBJ whole genome shotgun (WGS) entry which is preliminary data.</text>
</comment>
<accession>A0A923N152</accession>
<comment type="similarity">
    <text evidence="4">Belongs to the FKBP-type PPIase family.</text>
</comment>
<dbReference type="Pfam" id="PF00254">
    <property type="entry name" value="FKBP_C"/>
    <property type="match status" value="1"/>
</dbReference>
<evidence type="ECO:0000256" key="2">
    <source>
        <dbReference type="ARBA" id="ARBA00023110"/>
    </source>
</evidence>
<evidence type="ECO:0000256" key="3">
    <source>
        <dbReference type="PROSITE-ProRule" id="PRU00277"/>
    </source>
</evidence>
<evidence type="ECO:0000256" key="5">
    <source>
        <dbReference type="SAM" id="MobiDB-lite"/>
    </source>
</evidence>
<evidence type="ECO:0000313" key="8">
    <source>
        <dbReference type="Proteomes" id="UP000641454"/>
    </source>
</evidence>
<gene>
    <name evidence="7" type="primary">gldI</name>
    <name evidence="7" type="ORF">H8R25_09725</name>
</gene>
<dbReference type="AlphaFoldDB" id="A0A923N152"/>
<proteinExistence type="inferred from homology"/>
<dbReference type="GO" id="GO:0003755">
    <property type="term" value="F:peptidyl-prolyl cis-trans isomerase activity"/>
    <property type="evidence" value="ECO:0007669"/>
    <property type="project" value="UniProtKB-UniRule"/>
</dbReference>
<feature type="compositionally biased region" description="Polar residues" evidence="5">
    <location>
        <begin position="224"/>
        <end position="233"/>
    </location>
</feature>
<dbReference type="SUPFAM" id="SSF54534">
    <property type="entry name" value="FKBP-like"/>
    <property type="match status" value="1"/>
</dbReference>
<evidence type="ECO:0000313" key="7">
    <source>
        <dbReference type="EMBL" id="MBC5844714.1"/>
    </source>
</evidence>
<comment type="catalytic activity">
    <reaction evidence="1 3 4">
        <text>[protein]-peptidylproline (omega=180) = [protein]-peptidylproline (omega=0)</text>
        <dbReference type="Rhea" id="RHEA:16237"/>
        <dbReference type="Rhea" id="RHEA-COMP:10747"/>
        <dbReference type="Rhea" id="RHEA-COMP:10748"/>
        <dbReference type="ChEBI" id="CHEBI:83833"/>
        <dbReference type="ChEBI" id="CHEBI:83834"/>
        <dbReference type="EC" id="5.2.1.8"/>
    </reaction>
</comment>
<evidence type="ECO:0000256" key="4">
    <source>
        <dbReference type="RuleBase" id="RU003915"/>
    </source>
</evidence>
<dbReference type="Proteomes" id="UP000641454">
    <property type="component" value="Unassembled WGS sequence"/>
</dbReference>
<protein>
    <recommendedName>
        <fullName evidence="4">Peptidyl-prolyl cis-trans isomerase</fullName>
        <ecNumber evidence="4">5.2.1.8</ecNumber>
    </recommendedName>
</protein>
<dbReference type="Gene3D" id="3.10.50.40">
    <property type="match status" value="1"/>
</dbReference>
<evidence type="ECO:0000259" key="6">
    <source>
        <dbReference type="PROSITE" id="PS50059"/>
    </source>
</evidence>
<dbReference type="RefSeq" id="WP_187018429.1">
    <property type="nucleotide sequence ID" value="NZ_JACRUK010000020.1"/>
</dbReference>
<dbReference type="EC" id="5.2.1.8" evidence="4"/>
<dbReference type="PROSITE" id="PS51257">
    <property type="entry name" value="PROKAR_LIPOPROTEIN"/>
    <property type="match status" value="1"/>
</dbReference>
<keyword evidence="8" id="KW-1185">Reference proteome</keyword>
<organism evidence="7 8">
    <name type="scientific">Flavobacterium muglaense</name>
    <dbReference type="NCBI Taxonomy" id="2764716"/>
    <lineage>
        <taxon>Bacteria</taxon>
        <taxon>Pseudomonadati</taxon>
        <taxon>Bacteroidota</taxon>
        <taxon>Flavobacteriia</taxon>
        <taxon>Flavobacteriales</taxon>
        <taxon>Flavobacteriaceae</taxon>
        <taxon>Flavobacterium</taxon>
    </lineage>
</organism>
<evidence type="ECO:0000256" key="1">
    <source>
        <dbReference type="ARBA" id="ARBA00000971"/>
    </source>
</evidence>
<name>A0A923N152_9FLAO</name>
<keyword evidence="2 3" id="KW-0697">Rotamase</keyword>